<evidence type="ECO:0000313" key="3">
    <source>
        <dbReference type="Proteomes" id="UP000016935"/>
    </source>
</evidence>
<feature type="compositionally biased region" description="Low complexity" evidence="1">
    <location>
        <begin position="170"/>
        <end position="199"/>
    </location>
</feature>
<feature type="compositionally biased region" description="Low complexity" evidence="1">
    <location>
        <begin position="291"/>
        <end position="301"/>
    </location>
</feature>
<accession>R0KHS4</accession>
<dbReference type="RefSeq" id="XP_008023449.1">
    <property type="nucleotide sequence ID" value="XM_008025258.1"/>
</dbReference>
<feature type="compositionally biased region" description="Low complexity" evidence="1">
    <location>
        <begin position="67"/>
        <end position="89"/>
    </location>
</feature>
<name>R0KHS4_EXST2</name>
<keyword evidence="3" id="KW-1185">Reference proteome</keyword>
<feature type="compositionally biased region" description="Polar residues" evidence="1">
    <location>
        <begin position="387"/>
        <end position="397"/>
    </location>
</feature>
<dbReference type="AlphaFoldDB" id="R0KHS4"/>
<dbReference type="HOGENOM" id="CLU_551117_0_0_1"/>
<dbReference type="OrthoDB" id="4117770at2759"/>
<feature type="compositionally biased region" description="Basic and acidic residues" evidence="1">
    <location>
        <begin position="496"/>
        <end position="506"/>
    </location>
</feature>
<feature type="region of interest" description="Disordered" evidence="1">
    <location>
        <begin position="483"/>
        <end position="506"/>
    </location>
</feature>
<dbReference type="EMBL" id="KB908526">
    <property type="protein sequence ID" value="EOA88779.1"/>
    <property type="molecule type" value="Genomic_DNA"/>
</dbReference>
<evidence type="ECO:0000256" key="1">
    <source>
        <dbReference type="SAM" id="MobiDB-lite"/>
    </source>
</evidence>
<feature type="compositionally biased region" description="Low complexity" evidence="1">
    <location>
        <begin position="128"/>
        <end position="144"/>
    </location>
</feature>
<feature type="region of interest" description="Disordered" evidence="1">
    <location>
        <begin position="319"/>
        <end position="344"/>
    </location>
</feature>
<evidence type="ECO:0000313" key="2">
    <source>
        <dbReference type="EMBL" id="EOA88779.1"/>
    </source>
</evidence>
<feature type="compositionally biased region" description="Polar residues" evidence="1">
    <location>
        <begin position="255"/>
        <end position="287"/>
    </location>
</feature>
<dbReference type="eggNOG" id="ENOG502SUCZ">
    <property type="taxonomic scope" value="Eukaryota"/>
</dbReference>
<feature type="region of interest" description="Disordered" evidence="1">
    <location>
        <begin position="1"/>
        <end position="102"/>
    </location>
</feature>
<gene>
    <name evidence="2" type="ORF">SETTUDRAFT_168027</name>
</gene>
<feature type="compositionally biased region" description="Low complexity" evidence="1">
    <location>
        <begin position="231"/>
        <end position="247"/>
    </location>
</feature>
<feature type="region of interest" description="Disordered" evidence="1">
    <location>
        <begin position="387"/>
        <end position="449"/>
    </location>
</feature>
<protein>
    <submittedName>
        <fullName evidence="2">Uncharacterized protein</fullName>
    </submittedName>
</protein>
<feature type="region of interest" description="Disordered" evidence="1">
    <location>
        <begin position="118"/>
        <end position="203"/>
    </location>
</feature>
<feature type="compositionally biased region" description="Acidic residues" evidence="1">
    <location>
        <begin position="427"/>
        <end position="440"/>
    </location>
</feature>
<reference evidence="2 3" key="2">
    <citation type="journal article" date="2013" name="PLoS Genet.">
        <title>Comparative genome structure, secondary metabolite, and effector coding capacity across Cochliobolus pathogens.</title>
        <authorList>
            <person name="Condon B.J."/>
            <person name="Leng Y."/>
            <person name="Wu D."/>
            <person name="Bushley K.E."/>
            <person name="Ohm R.A."/>
            <person name="Otillar R."/>
            <person name="Martin J."/>
            <person name="Schackwitz W."/>
            <person name="Grimwood J."/>
            <person name="MohdZainudin N."/>
            <person name="Xue C."/>
            <person name="Wang R."/>
            <person name="Manning V.A."/>
            <person name="Dhillon B."/>
            <person name="Tu Z.J."/>
            <person name="Steffenson B.J."/>
            <person name="Salamov A."/>
            <person name="Sun H."/>
            <person name="Lowry S."/>
            <person name="LaButti K."/>
            <person name="Han J."/>
            <person name="Copeland A."/>
            <person name="Lindquist E."/>
            <person name="Barry K."/>
            <person name="Schmutz J."/>
            <person name="Baker S.E."/>
            <person name="Ciuffetti L.M."/>
            <person name="Grigoriev I.V."/>
            <person name="Zhong S."/>
            <person name="Turgeon B.G."/>
        </authorList>
    </citation>
    <scope>NUCLEOTIDE SEQUENCE [LARGE SCALE GENOMIC DNA]</scope>
    <source>
        <strain evidence="3">28A</strain>
    </source>
</reference>
<feature type="compositionally biased region" description="Polar residues" evidence="1">
    <location>
        <begin position="43"/>
        <end position="61"/>
    </location>
</feature>
<proteinExistence type="predicted"/>
<sequence length="506" mass="54384">MVPNVALTAQTPPARIPRLKYRNPLPAHNVPHTAQGTAPHRAYSSQDAPTTLAPESSTTRSPAAIHSLSKPTSVTSSSLASLASTASSTNDARSSRKKKKASSVLGFLSLKEPSQAALDQYAQQQRKQTASSASSTPQSRATPTHATQPLPHNVPKVNSKWDGVPESVKSRSSTSSNASARDNKSGVLSRSSFSSSLKSNRWNDSKLSIMTDGTRNPPNSIASISVSSLSVHDMVQSPTSSAAAPSFPDGPVTPPSTHGTGLFSSQSTLKMSDSTSSERPSLDGSTHSRPDSPASSMSSADTIIMDTADTIFRKMSARPNQAAWGGEEDAAESPQDCTPDYVPESHDFLFQTQPTVEPQNDEQPATFNNYPVDLFAHYSPIRPVQNFSRPTGPQGQPIQRKPSMSLYRRTPSAPALPTLYEASVTSLDEDEDKEEEDGNEDAYSIAPSTIAPSELSKHWYESPRERLGLGRRLQINDVLPWEEQKGAAAPCGPRRFPIDAEQTHQA</sequence>
<feature type="region of interest" description="Disordered" evidence="1">
    <location>
        <begin position="231"/>
        <end position="302"/>
    </location>
</feature>
<dbReference type="GeneID" id="19400397"/>
<dbReference type="Proteomes" id="UP000016935">
    <property type="component" value="Unassembled WGS sequence"/>
</dbReference>
<organism evidence="2 3">
    <name type="scientific">Exserohilum turcicum (strain 28A)</name>
    <name type="common">Northern leaf blight fungus</name>
    <name type="synonym">Setosphaeria turcica</name>
    <dbReference type="NCBI Taxonomy" id="671987"/>
    <lineage>
        <taxon>Eukaryota</taxon>
        <taxon>Fungi</taxon>
        <taxon>Dikarya</taxon>
        <taxon>Ascomycota</taxon>
        <taxon>Pezizomycotina</taxon>
        <taxon>Dothideomycetes</taxon>
        <taxon>Pleosporomycetidae</taxon>
        <taxon>Pleosporales</taxon>
        <taxon>Pleosporineae</taxon>
        <taxon>Pleosporaceae</taxon>
        <taxon>Exserohilum</taxon>
    </lineage>
</organism>
<reference evidence="2 3" key="1">
    <citation type="journal article" date="2012" name="PLoS Pathog.">
        <title>Diverse lifestyles and strategies of plant pathogenesis encoded in the genomes of eighteen Dothideomycetes fungi.</title>
        <authorList>
            <person name="Ohm R.A."/>
            <person name="Feau N."/>
            <person name="Henrissat B."/>
            <person name="Schoch C.L."/>
            <person name="Horwitz B.A."/>
            <person name="Barry K.W."/>
            <person name="Condon B.J."/>
            <person name="Copeland A.C."/>
            <person name="Dhillon B."/>
            <person name="Glaser F."/>
            <person name="Hesse C.N."/>
            <person name="Kosti I."/>
            <person name="LaButti K."/>
            <person name="Lindquist E.A."/>
            <person name="Lucas S."/>
            <person name="Salamov A.A."/>
            <person name="Bradshaw R.E."/>
            <person name="Ciuffetti L."/>
            <person name="Hamelin R.C."/>
            <person name="Kema G.H.J."/>
            <person name="Lawrence C."/>
            <person name="Scott J.A."/>
            <person name="Spatafora J.W."/>
            <person name="Turgeon B.G."/>
            <person name="de Wit P.J.G.M."/>
            <person name="Zhong S."/>
            <person name="Goodwin S.B."/>
            <person name="Grigoriev I.V."/>
        </authorList>
    </citation>
    <scope>NUCLEOTIDE SEQUENCE [LARGE SCALE GENOMIC DNA]</scope>
    <source>
        <strain evidence="3">28A</strain>
    </source>
</reference>